<evidence type="ECO:0000313" key="2">
    <source>
        <dbReference type="Proteomes" id="UP000698242"/>
    </source>
</evidence>
<dbReference type="InterPro" id="IPR027417">
    <property type="entry name" value="P-loop_NTPase"/>
</dbReference>
<gene>
    <name evidence="1" type="ORF">PMES_01115</name>
</gene>
<name>A0A921NTL7_9RHOB</name>
<sequence>MGAPDYFVILAEMRTGSNFLEESLDAAPGLKCWGEAFNPHFVGAAGRREMAGIDIAARNADPLRLLAAIRERTDGVAGFRLFHDHDPRILEHCLADPRCAKVILRRNPLDSFVSLQIARRTGQWRLGAKGTARMAKIRFEPADFAAYLDMQAAAAAAVTRRLQISGQSAFHIDYDALGDVEILNGLCRFLGARGPITAASSRTRVQNPAPVSQKVENPEEMAAALAELSAQEPFGAGRSRSLEPDRGARVPTYLVAASCPLLFVPLPGGPRARIRGWMEALSPGGAPPLQGMTQKSLRRWRRTNPGHRSFAVLRHPAARAHAVFVERILYPGPHCDMDLRESLRSHHGVPLPEGPPEPNFGLDAHRAAFLAFLAVLRGSLQGQTGLRVPPEWATQSALLQGTAQVLLPDRLLREDMLAQELDAMARPFGRQASVPPARTGAEATLSRIHDPALEEAVRSAYQRDYMMFGFEDWRPEAAG</sequence>
<dbReference type="SUPFAM" id="SSF52540">
    <property type="entry name" value="P-loop containing nucleoside triphosphate hydrolases"/>
    <property type="match status" value="1"/>
</dbReference>
<dbReference type="OrthoDB" id="7802556at2"/>
<dbReference type="Proteomes" id="UP000698242">
    <property type="component" value="Unassembled WGS sequence"/>
</dbReference>
<proteinExistence type="predicted"/>
<comment type="caution">
    <text evidence="1">The sequence shown here is derived from an EMBL/GenBank/DDBJ whole genome shotgun (WGS) entry which is preliminary data.</text>
</comment>
<dbReference type="RefSeq" id="WP_159964525.1">
    <property type="nucleotide sequence ID" value="NZ_APKE01000014.1"/>
</dbReference>
<accession>A0A921NTL7</accession>
<keyword evidence="2" id="KW-1185">Reference proteome</keyword>
<evidence type="ECO:0008006" key="3">
    <source>
        <dbReference type="Google" id="ProtNLM"/>
    </source>
</evidence>
<dbReference type="Gene3D" id="3.40.50.300">
    <property type="entry name" value="P-loop containing nucleotide triphosphate hydrolases"/>
    <property type="match status" value="1"/>
</dbReference>
<organism evidence="1 2">
    <name type="scientific">Profundibacterium mesophilum KAUST100406-0324</name>
    <dbReference type="NCBI Taxonomy" id="1037889"/>
    <lineage>
        <taxon>Bacteria</taxon>
        <taxon>Pseudomonadati</taxon>
        <taxon>Pseudomonadota</taxon>
        <taxon>Alphaproteobacteria</taxon>
        <taxon>Rhodobacterales</taxon>
        <taxon>Roseobacteraceae</taxon>
        <taxon>Profundibacterium</taxon>
    </lineage>
</organism>
<dbReference type="EMBL" id="APKE01000014">
    <property type="protein sequence ID" value="KAF0676384.1"/>
    <property type="molecule type" value="Genomic_DNA"/>
</dbReference>
<reference evidence="1" key="1">
    <citation type="submission" date="2013-03" db="EMBL/GenBank/DDBJ databases">
        <title>Genome Sequence of the Profundibacterium mesophilum strain KAUST100406-0324T from Red Sea, a novel genus in the family Rhodobacteraceae.</title>
        <authorList>
            <person name="Essack M."/>
            <person name="Alam I."/>
            <person name="Lafi F."/>
            <person name="Alawi W."/>
            <person name="Kamanu F."/>
            <person name="Al-Suwailem A."/>
            <person name="Lee O.O."/>
            <person name="Xu Y."/>
            <person name="Bajic V."/>
            <person name="Qian P.-Y."/>
            <person name="Archer J."/>
        </authorList>
    </citation>
    <scope>NUCLEOTIDE SEQUENCE</scope>
    <source>
        <strain evidence="1">KAUST100406-0324</strain>
    </source>
</reference>
<protein>
    <recommendedName>
        <fullName evidence="3">Nodulation protein NodH</fullName>
    </recommendedName>
</protein>
<dbReference type="AlphaFoldDB" id="A0A921NTL7"/>
<evidence type="ECO:0000313" key="1">
    <source>
        <dbReference type="EMBL" id="KAF0676384.1"/>
    </source>
</evidence>